<proteinExistence type="predicted"/>
<dbReference type="EMBL" id="QKKF02004189">
    <property type="protein sequence ID" value="RZF47437.1"/>
    <property type="molecule type" value="Genomic_DNA"/>
</dbReference>
<dbReference type="STRING" id="195883.A0A482XNU3"/>
<name>A0A482XNU3_LAOST</name>
<accession>A0A482XNU3</accession>
<keyword evidence="4" id="KW-1185">Reference proteome</keyword>
<organism evidence="3 4">
    <name type="scientific">Laodelphax striatellus</name>
    <name type="common">Small brown planthopper</name>
    <name type="synonym">Delphax striatella</name>
    <dbReference type="NCBI Taxonomy" id="195883"/>
    <lineage>
        <taxon>Eukaryota</taxon>
        <taxon>Metazoa</taxon>
        <taxon>Ecdysozoa</taxon>
        <taxon>Arthropoda</taxon>
        <taxon>Hexapoda</taxon>
        <taxon>Insecta</taxon>
        <taxon>Pterygota</taxon>
        <taxon>Neoptera</taxon>
        <taxon>Paraneoptera</taxon>
        <taxon>Hemiptera</taxon>
        <taxon>Auchenorrhyncha</taxon>
        <taxon>Fulgoroidea</taxon>
        <taxon>Delphacidae</taxon>
        <taxon>Criomorphinae</taxon>
        <taxon>Laodelphax</taxon>
    </lineage>
</organism>
<dbReference type="AlphaFoldDB" id="A0A482XNU3"/>
<dbReference type="GO" id="GO:0042302">
    <property type="term" value="F:structural constituent of cuticle"/>
    <property type="evidence" value="ECO:0007669"/>
    <property type="project" value="UniProtKB-KW"/>
</dbReference>
<evidence type="ECO:0000256" key="2">
    <source>
        <dbReference type="ARBA" id="ARBA00022737"/>
    </source>
</evidence>
<evidence type="ECO:0000256" key="1">
    <source>
        <dbReference type="ARBA" id="ARBA00022460"/>
    </source>
</evidence>
<dbReference type="Pfam" id="PF11018">
    <property type="entry name" value="Cuticle_3"/>
    <property type="match status" value="1"/>
</dbReference>
<dbReference type="InterPro" id="IPR022727">
    <property type="entry name" value="Cuticle_C1"/>
</dbReference>
<keyword evidence="2" id="KW-0677">Repeat</keyword>
<dbReference type="InParanoid" id="A0A482XNU3"/>
<evidence type="ECO:0000313" key="4">
    <source>
        <dbReference type="Proteomes" id="UP000291343"/>
    </source>
</evidence>
<comment type="caution">
    <text evidence="3">The sequence shown here is derived from an EMBL/GenBank/DDBJ whole genome shotgun (WGS) entry which is preliminary data.</text>
</comment>
<dbReference type="OrthoDB" id="6630556at2759"/>
<sequence>MDDYCVLGGCYFYGRGGFLPVKSYKKVGSLPNINTSGCELLNTSVTTNRLTTYHQHKPKQATMYKTIDTPYSSVSKSDVRVSNPGYASYAAPAVTSQSANILRSYGNLGQVSTYTKTIDTPYSSVSKSDVRVSNPGYASYAAPAYAHAAYAAPAYAPAAYAAPVAYKAPVAAYAAPAYHAPAAYAAPAYAAPVAKVASPALLGVAYSAAPAVAHISFDGFGAHYVY</sequence>
<dbReference type="PANTHER" id="PTHR39068">
    <property type="entry name" value="LARVAL/PUPAL CUTICLE PROTEIN H1C-LIKE PROTEIN-RELATED"/>
    <property type="match status" value="1"/>
</dbReference>
<keyword evidence="1" id="KW-0193">Cuticle</keyword>
<dbReference type="Proteomes" id="UP000291343">
    <property type="component" value="Unassembled WGS sequence"/>
</dbReference>
<protein>
    <submittedName>
        <fullName evidence="3">Uncharacterized protein</fullName>
    </submittedName>
</protein>
<gene>
    <name evidence="3" type="ORF">LSTR_LSTR007364</name>
</gene>
<reference evidence="3 4" key="1">
    <citation type="journal article" date="2017" name="Gigascience">
        <title>Genome sequence of the small brown planthopper, Laodelphax striatellus.</title>
        <authorList>
            <person name="Zhu J."/>
            <person name="Jiang F."/>
            <person name="Wang X."/>
            <person name="Yang P."/>
            <person name="Bao Y."/>
            <person name="Zhao W."/>
            <person name="Wang W."/>
            <person name="Lu H."/>
            <person name="Wang Q."/>
            <person name="Cui N."/>
            <person name="Li J."/>
            <person name="Chen X."/>
            <person name="Luo L."/>
            <person name="Yu J."/>
            <person name="Kang L."/>
            <person name="Cui F."/>
        </authorList>
    </citation>
    <scope>NUCLEOTIDE SEQUENCE [LARGE SCALE GENOMIC DNA]</scope>
    <source>
        <strain evidence="3">Lst14</strain>
    </source>
</reference>
<evidence type="ECO:0000313" key="3">
    <source>
        <dbReference type="EMBL" id="RZF47437.1"/>
    </source>
</evidence>